<comment type="caution">
    <text evidence="2">The sequence shown here is derived from an EMBL/GenBank/DDBJ whole genome shotgun (WGS) entry which is preliminary data.</text>
</comment>
<dbReference type="Proteomes" id="UP000602057">
    <property type="component" value="Unassembled WGS sequence"/>
</dbReference>
<reference evidence="2" key="2">
    <citation type="submission" date="2020-09" db="EMBL/GenBank/DDBJ databases">
        <authorList>
            <person name="Wu Z."/>
        </authorList>
    </citation>
    <scope>NUCLEOTIDE SEQUENCE</scope>
    <source>
        <strain evidence="2">SC17</strain>
    </source>
</reference>
<feature type="chain" id="PRO_5035296441" evidence="1">
    <location>
        <begin position="21"/>
        <end position="97"/>
    </location>
</feature>
<keyword evidence="3" id="KW-1185">Reference proteome</keyword>
<proteinExistence type="predicted"/>
<dbReference type="AlphaFoldDB" id="A0A8J6QBU1"/>
<keyword evidence="1" id="KW-0732">Signal</keyword>
<evidence type="ECO:0000313" key="2">
    <source>
        <dbReference type="EMBL" id="MBD0834755.1"/>
    </source>
</evidence>
<name>A0A8J6QBU1_9FLAO</name>
<sequence length="97" mass="11468">MKFKYLVVLILCFSAQVIFAQITGVIKDESQDDALEYATLALYKQDDKSVVTNEQRVFKIDYAKQENYFIMSKVLLLQDQMNFIPIPIMYTRLIWYP</sequence>
<organism evidence="2 3">
    <name type="scientific">Aestuariibaculum suncheonense</name>
    <dbReference type="NCBI Taxonomy" id="1028745"/>
    <lineage>
        <taxon>Bacteria</taxon>
        <taxon>Pseudomonadati</taxon>
        <taxon>Bacteroidota</taxon>
        <taxon>Flavobacteriia</taxon>
        <taxon>Flavobacteriales</taxon>
        <taxon>Flavobacteriaceae</taxon>
    </lineage>
</organism>
<protein>
    <submittedName>
        <fullName evidence="2">Uncharacterized protein</fullName>
    </submittedName>
</protein>
<accession>A0A8J6QBU1</accession>
<feature type="signal peptide" evidence="1">
    <location>
        <begin position="1"/>
        <end position="20"/>
    </location>
</feature>
<reference evidence="2" key="1">
    <citation type="journal article" date="2013" name="Int. J. Syst. Evol. Microbiol.">
        <title>Aestuariibaculum suncheonense gen. nov., sp. nov., a marine bacterium of the family Flavobacteriaceae isolated from a tidal flat and emended descriptions of the genera Gaetbulibacter and Tamlana.</title>
        <authorList>
            <person name="Jeong S.H."/>
            <person name="Park M.S."/>
            <person name="Jin H.M."/>
            <person name="Lee K."/>
            <person name="Park W."/>
            <person name="Jeon C.O."/>
        </authorList>
    </citation>
    <scope>NUCLEOTIDE SEQUENCE</scope>
    <source>
        <strain evidence="2">SC17</strain>
    </source>
</reference>
<dbReference type="RefSeq" id="WP_188215213.1">
    <property type="nucleotide sequence ID" value="NZ_BAABGH010000004.1"/>
</dbReference>
<gene>
    <name evidence="2" type="ORF">ICJ84_04865</name>
</gene>
<evidence type="ECO:0000313" key="3">
    <source>
        <dbReference type="Proteomes" id="UP000602057"/>
    </source>
</evidence>
<dbReference type="EMBL" id="JACVXC010000001">
    <property type="protein sequence ID" value="MBD0834755.1"/>
    <property type="molecule type" value="Genomic_DNA"/>
</dbReference>
<evidence type="ECO:0000256" key="1">
    <source>
        <dbReference type="SAM" id="SignalP"/>
    </source>
</evidence>